<dbReference type="PANTHER" id="PTHR35004">
    <property type="entry name" value="TRANSPOSASE RV3428C-RELATED"/>
    <property type="match status" value="1"/>
</dbReference>
<dbReference type="InterPro" id="IPR054353">
    <property type="entry name" value="IstA-like_C"/>
</dbReference>
<dbReference type="SUPFAM" id="SSF53098">
    <property type="entry name" value="Ribonuclease H-like"/>
    <property type="match status" value="1"/>
</dbReference>
<dbReference type="Pfam" id="PF22483">
    <property type="entry name" value="Mu-transpos_C_2"/>
    <property type="match status" value="1"/>
</dbReference>
<evidence type="ECO:0000313" key="3">
    <source>
        <dbReference type="Proteomes" id="UP000674938"/>
    </source>
</evidence>
<protein>
    <submittedName>
        <fullName evidence="2">IS21 family transposase</fullName>
    </submittedName>
</protein>
<evidence type="ECO:0000259" key="1">
    <source>
        <dbReference type="Pfam" id="PF22483"/>
    </source>
</evidence>
<accession>A0A940PDZ9</accession>
<dbReference type="Gene3D" id="3.30.420.10">
    <property type="entry name" value="Ribonuclease H-like superfamily/Ribonuclease H"/>
    <property type="match status" value="1"/>
</dbReference>
<feature type="domain" description="Transposase for insertion sequence element IS21-like C-terminal" evidence="1">
    <location>
        <begin position="315"/>
        <end position="382"/>
    </location>
</feature>
<dbReference type="PANTHER" id="PTHR35004:SF7">
    <property type="entry name" value="INTEGRASE PROTEIN"/>
    <property type="match status" value="1"/>
</dbReference>
<dbReference type="NCBIfam" id="NF033546">
    <property type="entry name" value="transpos_IS21"/>
    <property type="match status" value="1"/>
</dbReference>
<gene>
    <name evidence="2" type="primary">istA</name>
    <name evidence="2" type="ORF">I6N95_25130</name>
</gene>
<evidence type="ECO:0000313" key="2">
    <source>
        <dbReference type="EMBL" id="MBP1044296.1"/>
    </source>
</evidence>
<proteinExistence type="predicted"/>
<dbReference type="Proteomes" id="UP000674938">
    <property type="component" value="Unassembled WGS sequence"/>
</dbReference>
<comment type="caution">
    <text evidence="2">The sequence shown here is derived from an EMBL/GenBank/DDBJ whole genome shotgun (WGS) entry which is preliminary data.</text>
</comment>
<sequence>MDKLTIIRLKEAGRSNRSIAKELGINRKTVGHYWNQHLKNLKVLEAAPDSLAAKDKLVSAPTYDTTKRSPRKYTPEIDKRLDEIILSEIEKKRQLGPHKQRMTAIGIFELIQSEGFDIGRSTITAHVREKLNRHKEAFIKQQYALGYRVEFDFGEVKLRINNELKTYMLAVFSAPASGYRWAKLYESANQQVFLDAHTRFFNQVSGVYETVVYDNMRNVIKKFVGRNEKELNDELVKLALFYGFTPVVTNAFSGNEKGHVEQSVKHIRNKAFTKVYAFDSLHSAQEHLDAMLVNLNEPSQIDEERRYLAKKYSDFEHSIISTHSVSKYSFISLGRNFYSVPDYLVGKEVTVKKYLSVLRVIYQGNFICEHQLIQGKGQYQIDIKHYLKTLSRKPKALEHSLVLQSLPDLYRCFRCYYQSEPKRFIQLLEANQNKPLPEIIVQLRKERLLTRDSTKHPLPSKAVDAARGQVQAYTQLHLERSSR</sequence>
<dbReference type="InterPro" id="IPR012337">
    <property type="entry name" value="RNaseH-like_sf"/>
</dbReference>
<name>A0A940PDZ9_9ENTE</name>
<dbReference type="AlphaFoldDB" id="A0A940PDZ9"/>
<dbReference type="GO" id="GO:0003676">
    <property type="term" value="F:nucleic acid binding"/>
    <property type="evidence" value="ECO:0007669"/>
    <property type="project" value="InterPro"/>
</dbReference>
<reference evidence="2" key="1">
    <citation type="submission" date="2020-12" db="EMBL/GenBank/DDBJ databases">
        <title>Vagococcus allomyrinae sp. nov. and Enterococcus lavae sp. nov., isolated from the larvae of Allomyrina dichotoma.</title>
        <authorList>
            <person name="Lee S.D."/>
        </authorList>
    </citation>
    <scope>NUCLEOTIDE SEQUENCE</scope>
    <source>
        <strain evidence="2">BWB3-3</strain>
    </source>
</reference>
<dbReference type="EMBL" id="JAEEGA010000024">
    <property type="protein sequence ID" value="MBP1044296.1"/>
    <property type="molecule type" value="Genomic_DNA"/>
</dbReference>
<keyword evidence="3" id="KW-1185">Reference proteome</keyword>
<organism evidence="2 3">
    <name type="scientific">Vagococcus allomyrinae</name>
    <dbReference type="NCBI Taxonomy" id="2794353"/>
    <lineage>
        <taxon>Bacteria</taxon>
        <taxon>Bacillati</taxon>
        <taxon>Bacillota</taxon>
        <taxon>Bacilli</taxon>
        <taxon>Lactobacillales</taxon>
        <taxon>Enterococcaceae</taxon>
        <taxon>Vagococcus</taxon>
    </lineage>
</organism>
<dbReference type="InterPro" id="IPR036397">
    <property type="entry name" value="RNaseH_sf"/>
</dbReference>